<dbReference type="PANTHER" id="PTHR22916:SF51">
    <property type="entry name" value="GLYCOSYLTRANSFERASE EPSH-RELATED"/>
    <property type="match status" value="1"/>
</dbReference>
<name>A0A172THJ2_9BACL</name>
<dbReference type="STRING" id="1178515.SY83_08180"/>
<dbReference type="RefSeq" id="WP_068605789.1">
    <property type="nucleotide sequence ID" value="NZ_CP011388.1"/>
</dbReference>
<evidence type="ECO:0000256" key="2">
    <source>
        <dbReference type="ARBA" id="ARBA00022676"/>
    </source>
</evidence>
<evidence type="ECO:0000313" key="6">
    <source>
        <dbReference type="Proteomes" id="UP000076927"/>
    </source>
</evidence>
<evidence type="ECO:0000259" key="4">
    <source>
        <dbReference type="Pfam" id="PF00535"/>
    </source>
</evidence>
<feature type="domain" description="Glycosyltransferase 2-like" evidence="4">
    <location>
        <begin position="8"/>
        <end position="134"/>
    </location>
</feature>
<dbReference type="EMBL" id="CP011388">
    <property type="protein sequence ID" value="ANE46253.1"/>
    <property type="molecule type" value="Genomic_DNA"/>
</dbReference>
<accession>A0A172THJ2</accession>
<dbReference type="PATRIC" id="fig|1178515.4.peg.1626"/>
<comment type="similarity">
    <text evidence="1">Belongs to the glycosyltransferase 2 family.</text>
</comment>
<evidence type="ECO:0000313" key="5">
    <source>
        <dbReference type="EMBL" id="ANE46253.1"/>
    </source>
</evidence>
<dbReference type="GO" id="GO:0016757">
    <property type="term" value="F:glycosyltransferase activity"/>
    <property type="evidence" value="ECO:0007669"/>
    <property type="project" value="UniProtKB-KW"/>
</dbReference>
<dbReference type="AlphaFoldDB" id="A0A172THJ2"/>
<proteinExistence type="inferred from homology"/>
<organism evidence="5 6">
    <name type="scientific">Paenibacillus swuensis</name>
    <dbReference type="NCBI Taxonomy" id="1178515"/>
    <lineage>
        <taxon>Bacteria</taxon>
        <taxon>Bacillati</taxon>
        <taxon>Bacillota</taxon>
        <taxon>Bacilli</taxon>
        <taxon>Bacillales</taxon>
        <taxon>Paenibacillaceae</taxon>
        <taxon>Paenibacillus</taxon>
    </lineage>
</organism>
<evidence type="ECO:0000256" key="3">
    <source>
        <dbReference type="ARBA" id="ARBA00022679"/>
    </source>
</evidence>
<sequence length="361" mass="41195">MKPVPKVSIIVPMYNVERYLIACLETITAQTLHELEIILVNDGSPDRCGEIAERYAKEDQRITVIHKPNGGISTARNVGIRAASGEYIGFVDPDDWIRPQMFSKLYEAAIHSQADAAICAFYEWYEDSGQQIKVDYPFLKPAAEGETAVQEGVLLPLLSGQLHAFTWNKIYKTSILKSHDIQSPEDMPLMQDIVFNQNAVSYMSCVVYVDEPLYYFRRHSTSNTMKFRPDIFEALLRLMKEKELILDRLSLSQSSRLAVNEWFIRQTLKVIGMEYGKTNHLSYGERKTRIRRMMASEALQQALTFTSTGRNTFEDTLLYGIRTGNTTMVMIVSMIYNRLMSTGRSLKRSISVVKRSVTPQA</sequence>
<evidence type="ECO:0000256" key="1">
    <source>
        <dbReference type="ARBA" id="ARBA00006739"/>
    </source>
</evidence>
<dbReference type="Pfam" id="PF00535">
    <property type="entry name" value="Glycos_transf_2"/>
    <property type="match status" value="1"/>
</dbReference>
<dbReference type="OrthoDB" id="396512at2"/>
<reference evidence="5 6" key="1">
    <citation type="submission" date="2015-01" db="EMBL/GenBank/DDBJ databases">
        <title>Paenibacillus swuensis/DY6/whole genome sequencing.</title>
        <authorList>
            <person name="Kim M.K."/>
            <person name="Srinivasan S."/>
            <person name="Lee J.-J."/>
        </authorList>
    </citation>
    <scope>NUCLEOTIDE SEQUENCE [LARGE SCALE GENOMIC DNA]</scope>
    <source>
        <strain evidence="5 6">DY6</strain>
    </source>
</reference>
<dbReference type="SUPFAM" id="SSF53448">
    <property type="entry name" value="Nucleotide-diphospho-sugar transferases"/>
    <property type="match status" value="1"/>
</dbReference>
<keyword evidence="3" id="KW-0808">Transferase</keyword>
<dbReference type="InterPro" id="IPR001173">
    <property type="entry name" value="Glyco_trans_2-like"/>
</dbReference>
<dbReference type="Gene3D" id="3.90.550.10">
    <property type="entry name" value="Spore Coat Polysaccharide Biosynthesis Protein SpsA, Chain A"/>
    <property type="match status" value="1"/>
</dbReference>
<dbReference type="CDD" id="cd00761">
    <property type="entry name" value="Glyco_tranf_GTA_type"/>
    <property type="match status" value="1"/>
</dbReference>
<dbReference type="Proteomes" id="UP000076927">
    <property type="component" value="Chromosome"/>
</dbReference>
<dbReference type="KEGG" id="pswu:SY83_08180"/>
<dbReference type="InterPro" id="IPR029044">
    <property type="entry name" value="Nucleotide-diphossugar_trans"/>
</dbReference>
<keyword evidence="2" id="KW-0328">Glycosyltransferase</keyword>
<keyword evidence="6" id="KW-1185">Reference proteome</keyword>
<gene>
    <name evidence="5" type="ORF">SY83_08180</name>
</gene>
<dbReference type="PANTHER" id="PTHR22916">
    <property type="entry name" value="GLYCOSYLTRANSFERASE"/>
    <property type="match status" value="1"/>
</dbReference>
<protein>
    <recommendedName>
        <fullName evidence="4">Glycosyltransferase 2-like domain-containing protein</fullName>
    </recommendedName>
</protein>